<dbReference type="EMBL" id="CP000910">
    <property type="protein sequence ID" value="ABY23393.1"/>
    <property type="molecule type" value="Genomic_DNA"/>
</dbReference>
<feature type="transmembrane region" description="Helical" evidence="6">
    <location>
        <begin position="112"/>
        <end position="133"/>
    </location>
</feature>
<keyword evidence="2" id="KW-0813">Transport</keyword>
<dbReference type="InterPro" id="IPR011701">
    <property type="entry name" value="MFS"/>
</dbReference>
<feature type="transmembrane region" description="Helical" evidence="6">
    <location>
        <begin position="55"/>
        <end position="75"/>
    </location>
</feature>
<gene>
    <name evidence="8" type="ordered locus">RSal33209_1657</name>
</gene>
<accession>A9WMQ7</accession>
<evidence type="ECO:0000256" key="6">
    <source>
        <dbReference type="SAM" id="Phobius"/>
    </source>
</evidence>
<evidence type="ECO:0000256" key="3">
    <source>
        <dbReference type="ARBA" id="ARBA00022692"/>
    </source>
</evidence>
<dbReference type="eggNOG" id="COG0477">
    <property type="taxonomic scope" value="Bacteria"/>
</dbReference>
<dbReference type="SUPFAM" id="SSF103473">
    <property type="entry name" value="MFS general substrate transporter"/>
    <property type="match status" value="1"/>
</dbReference>
<sequence>MATVTAQSSVVEAASPVGRLGYPVLYLAAFLATFTFGSMNLLAPVFGSELKADGLAQSFILSSYTTVLATVLILSGRLGDRFGRRQVLAWGLLIFAIASIGAGFSTTVTLLIVARVVQGIGIGLVLPQILSTIQATSTGEKRTRALAPYAAIAGAGTVIGQIISGVLLSANLFGLSWRPVMFVAALIALISLALVKLVRPTKSDAPLAMDAFGAVMLGIALAAFIVAMTLFSAGAVLWLAATLLVLAAVLGLLCRP</sequence>
<dbReference type="GO" id="GO:0005886">
    <property type="term" value="C:plasma membrane"/>
    <property type="evidence" value="ECO:0007669"/>
    <property type="project" value="UniProtKB-SubCell"/>
</dbReference>
<dbReference type="PANTHER" id="PTHR42718">
    <property type="entry name" value="MAJOR FACILITATOR SUPERFAMILY MULTIDRUG TRANSPORTER MFSC"/>
    <property type="match status" value="1"/>
</dbReference>
<protein>
    <submittedName>
        <fullName evidence="8">Putative transport protein</fullName>
    </submittedName>
</protein>
<evidence type="ECO:0000259" key="7">
    <source>
        <dbReference type="PROSITE" id="PS50850"/>
    </source>
</evidence>
<name>A9WMQ7_RENSM</name>
<dbReference type="PANTHER" id="PTHR42718:SF9">
    <property type="entry name" value="MAJOR FACILITATOR SUPERFAMILY MULTIDRUG TRANSPORTER MFSC"/>
    <property type="match status" value="1"/>
</dbReference>
<evidence type="ECO:0000256" key="2">
    <source>
        <dbReference type="ARBA" id="ARBA00022448"/>
    </source>
</evidence>
<feature type="transmembrane region" description="Helical" evidence="6">
    <location>
        <begin position="176"/>
        <end position="195"/>
    </location>
</feature>
<dbReference type="GO" id="GO:0022857">
    <property type="term" value="F:transmembrane transporter activity"/>
    <property type="evidence" value="ECO:0007669"/>
    <property type="project" value="InterPro"/>
</dbReference>
<feature type="transmembrane region" description="Helical" evidence="6">
    <location>
        <begin position="236"/>
        <end position="254"/>
    </location>
</feature>
<evidence type="ECO:0000256" key="5">
    <source>
        <dbReference type="ARBA" id="ARBA00023136"/>
    </source>
</evidence>
<keyword evidence="5 6" id="KW-0472">Membrane</keyword>
<feature type="transmembrane region" description="Helical" evidence="6">
    <location>
        <begin position="87"/>
        <end position="106"/>
    </location>
</feature>
<organism evidence="8 9">
    <name type="scientific">Renibacterium salmoninarum (strain ATCC 33209 / DSM 20767 / JCM 11484 / NBRC 15589 / NCIMB 2235)</name>
    <dbReference type="NCBI Taxonomy" id="288705"/>
    <lineage>
        <taxon>Bacteria</taxon>
        <taxon>Bacillati</taxon>
        <taxon>Actinomycetota</taxon>
        <taxon>Actinomycetes</taxon>
        <taxon>Micrococcales</taxon>
        <taxon>Micrococcaceae</taxon>
        <taxon>Renibacterium</taxon>
    </lineage>
</organism>
<evidence type="ECO:0000313" key="9">
    <source>
        <dbReference type="Proteomes" id="UP000002007"/>
    </source>
</evidence>
<dbReference type="Proteomes" id="UP000002007">
    <property type="component" value="Chromosome"/>
</dbReference>
<dbReference type="Pfam" id="PF07690">
    <property type="entry name" value="MFS_1"/>
    <property type="match status" value="1"/>
</dbReference>
<evidence type="ECO:0000256" key="4">
    <source>
        <dbReference type="ARBA" id="ARBA00022989"/>
    </source>
</evidence>
<feature type="domain" description="Major facilitator superfamily (MFS) profile" evidence="7">
    <location>
        <begin position="21"/>
        <end position="256"/>
    </location>
</feature>
<dbReference type="InterPro" id="IPR020846">
    <property type="entry name" value="MFS_dom"/>
</dbReference>
<comment type="subcellular location">
    <subcellularLocation>
        <location evidence="1">Cell membrane</location>
        <topology evidence="1">Multi-pass membrane protein</topology>
    </subcellularLocation>
</comment>
<evidence type="ECO:0000256" key="1">
    <source>
        <dbReference type="ARBA" id="ARBA00004651"/>
    </source>
</evidence>
<keyword evidence="3 6" id="KW-0812">Transmembrane</keyword>
<dbReference type="HOGENOM" id="CLU_1085343_0_0_11"/>
<dbReference type="InterPro" id="IPR036259">
    <property type="entry name" value="MFS_trans_sf"/>
</dbReference>
<proteinExistence type="predicted"/>
<dbReference type="Gene3D" id="1.20.1720.10">
    <property type="entry name" value="Multidrug resistance protein D"/>
    <property type="match status" value="1"/>
</dbReference>
<dbReference type="AlphaFoldDB" id="A9WMQ7"/>
<dbReference type="RefSeq" id="WP_012245067.1">
    <property type="nucleotide sequence ID" value="NC_010168.1"/>
</dbReference>
<feature type="transmembrane region" description="Helical" evidence="6">
    <location>
        <begin position="145"/>
        <end position="170"/>
    </location>
</feature>
<dbReference type="PROSITE" id="PS50850">
    <property type="entry name" value="MFS"/>
    <property type="match status" value="1"/>
</dbReference>
<dbReference type="STRING" id="288705.RSal33209_1657"/>
<dbReference type="KEGG" id="rsa:RSal33209_1657"/>
<evidence type="ECO:0000313" key="8">
    <source>
        <dbReference type="EMBL" id="ABY23393.1"/>
    </source>
</evidence>
<feature type="transmembrane region" description="Helical" evidence="6">
    <location>
        <begin position="24"/>
        <end position="43"/>
    </location>
</feature>
<keyword evidence="4 6" id="KW-1133">Transmembrane helix</keyword>
<keyword evidence="9" id="KW-1185">Reference proteome</keyword>
<reference evidence="9" key="1">
    <citation type="journal article" date="2008" name="J. Bacteriol.">
        <title>Genome sequence of the fish pathogen Renibacterium salmoninarum suggests reductive evolution away from an environmental Arthrobacter ancestor.</title>
        <authorList>
            <person name="Wiens G.D."/>
            <person name="Rockey D.D."/>
            <person name="Wu Z."/>
            <person name="Chang J."/>
            <person name="Levy R."/>
            <person name="Crane S."/>
            <person name="Chen D.S."/>
            <person name="Capri G.R."/>
            <person name="Burnett J.R."/>
            <person name="Sudheesh P.S."/>
            <person name="Schipma M.J."/>
            <person name="Burd H."/>
            <person name="Bhattacharyya A."/>
            <person name="Rhodes L.D."/>
            <person name="Kaul R."/>
            <person name="Strom M.S."/>
        </authorList>
    </citation>
    <scope>NUCLEOTIDE SEQUENCE [LARGE SCALE GENOMIC DNA]</scope>
    <source>
        <strain evidence="9">ATCC 33209 / DSM 20767 / JCM 11484 / NBRC 15589 / NCIMB 2235</strain>
    </source>
</reference>
<feature type="transmembrane region" description="Helical" evidence="6">
    <location>
        <begin position="207"/>
        <end position="230"/>
    </location>
</feature>